<dbReference type="InterPro" id="IPR002104">
    <property type="entry name" value="Integrase_catalytic"/>
</dbReference>
<organism evidence="8 10">
    <name type="scientific">Denitratisoma oestradiolicum</name>
    <dbReference type="NCBI Taxonomy" id="311182"/>
    <lineage>
        <taxon>Bacteria</taxon>
        <taxon>Pseudomonadati</taxon>
        <taxon>Pseudomonadota</taxon>
        <taxon>Betaproteobacteria</taxon>
        <taxon>Nitrosomonadales</taxon>
        <taxon>Sterolibacteriaceae</taxon>
        <taxon>Denitratisoma</taxon>
    </lineage>
</organism>
<keyword evidence="10" id="KW-1185">Reference proteome</keyword>
<dbReference type="SUPFAM" id="SSF47823">
    <property type="entry name" value="lambda integrase-like, N-terminal domain"/>
    <property type="match status" value="1"/>
</dbReference>
<dbReference type="GO" id="GO:0003677">
    <property type="term" value="F:DNA binding"/>
    <property type="evidence" value="ECO:0007669"/>
    <property type="project" value="UniProtKB-UniRule"/>
</dbReference>
<proteinExistence type="predicted"/>
<accession>A0A6S6XMV5</accession>
<dbReference type="OrthoDB" id="9801717at2"/>
<dbReference type="InterPro" id="IPR013762">
    <property type="entry name" value="Integrase-like_cat_sf"/>
</dbReference>
<evidence type="ECO:0000256" key="2">
    <source>
        <dbReference type="ARBA" id="ARBA00022908"/>
    </source>
</evidence>
<dbReference type="InterPro" id="IPR011010">
    <property type="entry name" value="DNA_brk_join_enz"/>
</dbReference>
<dbReference type="EMBL" id="LR778301">
    <property type="protein sequence ID" value="CAB1367221.1"/>
    <property type="molecule type" value="Genomic_DNA"/>
</dbReference>
<evidence type="ECO:0000259" key="7">
    <source>
        <dbReference type="PROSITE" id="PS51900"/>
    </source>
</evidence>
<keyword evidence="4" id="KW-0233">DNA recombination</keyword>
<dbReference type="GO" id="GO:0006310">
    <property type="term" value="P:DNA recombination"/>
    <property type="evidence" value="ECO:0007669"/>
    <property type="project" value="UniProtKB-KW"/>
</dbReference>
<dbReference type="Gene3D" id="1.10.150.130">
    <property type="match status" value="1"/>
</dbReference>
<dbReference type="Pfam" id="PF00589">
    <property type="entry name" value="Phage_integrase"/>
    <property type="match status" value="1"/>
</dbReference>
<dbReference type="RefSeq" id="WP_145770273.1">
    <property type="nucleotide sequence ID" value="NZ_LR778301.1"/>
</dbReference>
<dbReference type="PANTHER" id="PTHR30349">
    <property type="entry name" value="PHAGE INTEGRASE-RELATED"/>
    <property type="match status" value="1"/>
</dbReference>
<evidence type="ECO:0000259" key="6">
    <source>
        <dbReference type="PROSITE" id="PS51898"/>
    </source>
</evidence>
<dbReference type="InterPro" id="IPR050090">
    <property type="entry name" value="Tyrosine_recombinase_XerCD"/>
</dbReference>
<feature type="domain" description="Tyr recombinase" evidence="6">
    <location>
        <begin position="119"/>
        <end position="304"/>
    </location>
</feature>
<dbReference type="PROSITE" id="PS51900">
    <property type="entry name" value="CB"/>
    <property type="match status" value="1"/>
</dbReference>
<dbReference type="InterPro" id="IPR044068">
    <property type="entry name" value="CB"/>
</dbReference>
<dbReference type="GO" id="GO:0015074">
    <property type="term" value="P:DNA integration"/>
    <property type="evidence" value="ECO:0007669"/>
    <property type="project" value="UniProtKB-KW"/>
</dbReference>
<dbReference type="KEGG" id="doe:DENOEST_0049"/>
<evidence type="ECO:0000256" key="4">
    <source>
        <dbReference type="ARBA" id="ARBA00023172"/>
    </source>
</evidence>
<dbReference type="Proteomes" id="UP000515733">
    <property type="component" value="Chromosome"/>
</dbReference>
<evidence type="ECO:0000256" key="1">
    <source>
        <dbReference type="ARBA" id="ARBA00022829"/>
    </source>
</evidence>
<dbReference type="InterPro" id="IPR010998">
    <property type="entry name" value="Integrase_recombinase_N"/>
</dbReference>
<gene>
    <name evidence="8" type="ORF">DENOEST_0049</name>
    <name evidence="9" type="ORF">DENOEST_3976</name>
</gene>
<dbReference type="Pfam" id="PF02899">
    <property type="entry name" value="Phage_int_SAM_1"/>
    <property type="match status" value="1"/>
</dbReference>
<keyword evidence="1" id="KW-0159">Chromosome partition</keyword>
<evidence type="ECO:0000313" key="10">
    <source>
        <dbReference type="Proteomes" id="UP000515733"/>
    </source>
</evidence>
<evidence type="ECO:0000256" key="3">
    <source>
        <dbReference type="ARBA" id="ARBA00023125"/>
    </source>
</evidence>
<dbReference type="SUPFAM" id="SSF56349">
    <property type="entry name" value="DNA breaking-rejoining enzymes"/>
    <property type="match status" value="1"/>
</dbReference>
<dbReference type="PANTHER" id="PTHR30349:SF81">
    <property type="entry name" value="TYROSINE RECOMBINASE XERC"/>
    <property type="match status" value="1"/>
</dbReference>
<dbReference type="GO" id="GO:0007059">
    <property type="term" value="P:chromosome segregation"/>
    <property type="evidence" value="ECO:0007669"/>
    <property type="project" value="UniProtKB-KW"/>
</dbReference>
<dbReference type="Gene3D" id="1.10.443.10">
    <property type="entry name" value="Intergrase catalytic core"/>
    <property type="match status" value="1"/>
</dbReference>
<sequence length="331" mass="37565">MNDLATHLSGFLREHLPAERNASQHTCEAYAYSFQLLVEFAAGRLKCKPSQLTLDQIDASMIMTFLEHIEAKRGNCARTRNARLAAIKSFFRYLEYRLPAYLDQSRQIHAIPMKKTDQTLIDYLTREELKALLDSPDPHSQSGIRDRAMLHLAYACGLRVAELVSLRLDQFDPRTPATIHIVGKGRRERVLPLWKETVTVLKDWLNVRCQTGDSELFLNANGRAMTRSGFEYILAKHVSHAAKQQPLLAEKRVSPHVLRHTCAMHTLQATGDVRKVSLWLGHASMQSTEMYLRADPTEKLEALASRAPPGLQRGRFRAPDKLMAMLQAVSR</sequence>
<reference evidence="8 10" key="1">
    <citation type="submission" date="2020-03" db="EMBL/GenBank/DDBJ databases">
        <authorList>
            <consortium name="Genoscope - CEA"/>
            <person name="William W."/>
        </authorList>
    </citation>
    <scope>NUCLEOTIDE SEQUENCE [LARGE SCALE GENOMIC DNA]</scope>
    <source>
        <strain evidence="10">DSM 16959</strain>
        <strain evidence="8">DSM16959</strain>
    </source>
</reference>
<protein>
    <submittedName>
        <fullName evidence="8">Putative integrase/recombinase y4rC</fullName>
    </submittedName>
</protein>
<dbReference type="KEGG" id="doe:DENOEST_3976"/>
<keyword evidence="3 5" id="KW-0238">DNA-binding</keyword>
<dbReference type="InterPro" id="IPR004107">
    <property type="entry name" value="Integrase_SAM-like_N"/>
</dbReference>
<feature type="domain" description="Core-binding (CB)" evidence="7">
    <location>
        <begin position="2"/>
        <end position="95"/>
    </location>
</feature>
<dbReference type="AlphaFoldDB" id="A0A6S6XMV5"/>
<keyword evidence="2" id="KW-0229">DNA integration</keyword>
<evidence type="ECO:0000313" key="9">
    <source>
        <dbReference type="EMBL" id="CAB1371130.1"/>
    </source>
</evidence>
<dbReference type="EMBL" id="LR778301">
    <property type="protein sequence ID" value="CAB1371130.1"/>
    <property type="molecule type" value="Genomic_DNA"/>
</dbReference>
<name>A0A6S6XMV5_9PROT</name>
<dbReference type="PROSITE" id="PS51898">
    <property type="entry name" value="TYR_RECOMBINASE"/>
    <property type="match status" value="1"/>
</dbReference>
<evidence type="ECO:0000313" key="8">
    <source>
        <dbReference type="EMBL" id="CAB1367221.1"/>
    </source>
</evidence>
<evidence type="ECO:0000256" key="5">
    <source>
        <dbReference type="PROSITE-ProRule" id="PRU01248"/>
    </source>
</evidence>